<dbReference type="EMBL" id="KN834773">
    <property type="protein sequence ID" value="KIK60944.1"/>
    <property type="molecule type" value="Genomic_DNA"/>
</dbReference>
<dbReference type="AlphaFoldDB" id="A0A0D0CEJ1"/>
<feature type="transmembrane region" description="Helical" evidence="1">
    <location>
        <begin position="22"/>
        <end position="41"/>
    </location>
</feature>
<reference evidence="2 3" key="1">
    <citation type="submission" date="2014-04" db="EMBL/GenBank/DDBJ databases">
        <title>Evolutionary Origins and Diversification of the Mycorrhizal Mutualists.</title>
        <authorList>
            <consortium name="DOE Joint Genome Institute"/>
            <consortium name="Mycorrhizal Genomics Consortium"/>
            <person name="Kohler A."/>
            <person name="Kuo A."/>
            <person name="Nagy L.G."/>
            <person name="Floudas D."/>
            <person name="Copeland A."/>
            <person name="Barry K.W."/>
            <person name="Cichocki N."/>
            <person name="Veneault-Fourrey C."/>
            <person name="LaButti K."/>
            <person name="Lindquist E.A."/>
            <person name="Lipzen A."/>
            <person name="Lundell T."/>
            <person name="Morin E."/>
            <person name="Murat C."/>
            <person name="Riley R."/>
            <person name="Ohm R."/>
            <person name="Sun H."/>
            <person name="Tunlid A."/>
            <person name="Henrissat B."/>
            <person name="Grigoriev I.V."/>
            <person name="Hibbett D.S."/>
            <person name="Martin F."/>
        </authorList>
    </citation>
    <scope>NUCLEOTIDE SEQUENCE [LARGE SCALE GENOMIC DNA]</scope>
    <source>
        <strain evidence="2 3">FD-317 M1</strain>
    </source>
</reference>
<sequence>MARSCTIAPDVHEPGWFNSQKLIFSLPWISWCILLQFVRFWKYQTLFLSAFPFEDTTLRSEFLLVVCALLEIISFSLWPSDTPPSLNSAF</sequence>
<gene>
    <name evidence="2" type="ORF">GYMLUDRAFT_598541</name>
</gene>
<name>A0A0D0CEJ1_9AGAR</name>
<accession>A0A0D0CEJ1</accession>
<organism evidence="2 3">
    <name type="scientific">Collybiopsis luxurians FD-317 M1</name>
    <dbReference type="NCBI Taxonomy" id="944289"/>
    <lineage>
        <taxon>Eukaryota</taxon>
        <taxon>Fungi</taxon>
        <taxon>Dikarya</taxon>
        <taxon>Basidiomycota</taxon>
        <taxon>Agaricomycotina</taxon>
        <taxon>Agaricomycetes</taxon>
        <taxon>Agaricomycetidae</taxon>
        <taxon>Agaricales</taxon>
        <taxon>Marasmiineae</taxon>
        <taxon>Omphalotaceae</taxon>
        <taxon>Collybiopsis</taxon>
        <taxon>Collybiopsis luxurians</taxon>
    </lineage>
</organism>
<feature type="transmembrane region" description="Helical" evidence="1">
    <location>
        <begin position="62"/>
        <end position="80"/>
    </location>
</feature>
<evidence type="ECO:0000313" key="3">
    <source>
        <dbReference type="Proteomes" id="UP000053593"/>
    </source>
</evidence>
<dbReference type="Proteomes" id="UP000053593">
    <property type="component" value="Unassembled WGS sequence"/>
</dbReference>
<keyword evidence="1" id="KW-0812">Transmembrane</keyword>
<evidence type="ECO:0000313" key="2">
    <source>
        <dbReference type="EMBL" id="KIK60944.1"/>
    </source>
</evidence>
<evidence type="ECO:0000256" key="1">
    <source>
        <dbReference type="SAM" id="Phobius"/>
    </source>
</evidence>
<keyword evidence="1" id="KW-0472">Membrane</keyword>
<keyword evidence="1" id="KW-1133">Transmembrane helix</keyword>
<dbReference type="HOGENOM" id="CLU_2441083_0_0_1"/>
<keyword evidence="3" id="KW-1185">Reference proteome</keyword>
<protein>
    <submittedName>
        <fullName evidence="2">Uncharacterized protein</fullName>
    </submittedName>
</protein>
<proteinExistence type="predicted"/>